<accession>A0A8J4V4Y2</accession>
<sequence>RRKKTNLTPNTNRIGLAAAALHSSFSLCWV</sequence>
<name>A0A8J4V4Y2_9ROSI</name>
<feature type="non-terminal residue" evidence="1">
    <location>
        <position position="1"/>
    </location>
</feature>
<comment type="caution">
    <text evidence="1">The sequence shown here is derived from an EMBL/GenBank/DDBJ whole genome shotgun (WGS) entry which is preliminary data.</text>
</comment>
<protein>
    <submittedName>
        <fullName evidence="1">Uncharacterized protein</fullName>
    </submittedName>
</protein>
<evidence type="ECO:0000313" key="2">
    <source>
        <dbReference type="Proteomes" id="UP000737018"/>
    </source>
</evidence>
<dbReference type="EMBL" id="JRKL02006750">
    <property type="protein sequence ID" value="KAF3948523.1"/>
    <property type="molecule type" value="Genomic_DNA"/>
</dbReference>
<proteinExistence type="predicted"/>
<organism evidence="1 2">
    <name type="scientific">Castanea mollissima</name>
    <name type="common">Chinese chestnut</name>
    <dbReference type="NCBI Taxonomy" id="60419"/>
    <lineage>
        <taxon>Eukaryota</taxon>
        <taxon>Viridiplantae</taxon>
        <taxon>Streptophyta</taxon>
        <taxon>Embryophyta</taxon>
        <taxon>Tracheophyta</taxon>
        <taxon>Spermatophyta</taxon>
        <taxon>Magnoliopsida</taxon>
        <taxon>eudicotyledons</taxon>
        <taxon>Gunneridae</taxon>
        <taxon>Pentapetalae</taxon>
        <taxon>rosids</taxon>
        <taxon>fabids</taxon>
        <taxon>Fagales</taxon>
        <taxon>Fagaceae</taxon>
        <taxon>Castanea</taxon>
    </lineage>
</organism>
<evidence type="ECO:0000313" key="1">
    <source>
        <dbReference type="EMBL" id="KAF3948523.1"/>
    </source>
</evidence>
<gene>
    <name evidence="1" type="ORF">CMV_025491</name>
</gene>
<keyword evidence="2" id="KW-1185">Reference proteome</keyword>
<dbReference type="Proteomes" id="UP000737018">
    <property type="component" value="Unassembled WGS sequence"/>
</dbReference>
<reference evidence="1" key="1">
    <citation type="submission" date="2020-03" db="EMBL/GenBank/DDBJ databases">
        <title>Castanea mollissima Vanexum genome sequencing.</title>
        <authorList>
            <person name="Staton M."/>
        </authorList>
    </citation>
    <scope>NUCLEOTIDE SEQUENCE</scope>
    <source>
        <tissue evidence="1">Leaf</tissue>
    </source>
</reference>
<dbReference type="AlphaFoldDB" id="A0A8J4V4Y2"/>